<sequence>MLPGQYKEYQNKDGQVFFYPPKNYRPTPIPRPKDLKLSVEQWKQYDGNILEGVVPHQAVIGLIIFAAELTVQSETENKDQEQLTNELERIEADGSDGNGDDDQSEHAIEPKHFINGNDGLRKNDSGTLLQAIVNGEANPEINIAKTSANTDVLQFW</sequence>
<dbReference type="Proteomes" id="UP000324800">
    <property type="component" value="Unassembled WGS sequence"/>
</dbReference>
<feature type="compositionally biased region" description="Basic and acidic residues" evidence="1">
    <location>
        <begin position="75"/>
        <end position="92"/>
    </location>
</feature>
<feature type="non-terminal residue" evidence="2">
    <location>
        <position position="156"/>
    </location>
</feature>
<accession>A0A5J4WER2</accession>
<proteinExistence type="predicted"/>
<dbReference type="AlphaFoldDB" id="A0A5J4WER2"/>
<feature type="region of interest" description="Disordered" evidence="1">
    <location>
        <begin position="73"/>
        <end position="105"/>
    </location>
</feature>
<evidence type="ECO:0000313" key="3">
    <source>
        <dbReference type="Proteomes" id="UP000324800"/>
    </source>
</evidence>
<name>A0A5J4WER2_9EUKA</name>
<evidence type="ECO:0000256" key="1">
    <source>
        <dbReference type="SAM" id="MobiDB-lite"/>
    </source>
</evidence>
<organism evidence="2 3">
    <name type="scientific">Streblomastix strix</name>
    <dbReference type="NCBI Taxonomy" id="222440"/>
    <lineage>
        <taxon>Eukaryota</taxon>
        <taxon>Metamonada</taxon>
        <taxon>Preaxostyla</taxon>
        <taxon>Oxymonadida</taxon>
        <taxon>Streblomastigidae</taxon>
        <taxon>Streblomastix</taxon>
    </lineage>
</organism>
<dbReference type="EMBL" id="SNRW01002298">
    <property type="protein sequence ID" value="KAA6393226.1"/>
    <property type="molecule type" value="Genomic_DNA"/>
</dbReference>
<protein>
    <submittedName>
        <fullName evidence="2">Uncharacterized protein</fullName>
    </submittedName>
</protein>
<evidence type="ECO:0000313" key="2">
    <source>
        <dbReference type="EMBL" id="KAA6393226.1"/>
    </source>
</evidence>
<reference evidence="2 3" key="1">
    <citation type="submission" date="2019-03" db="EMBL/GenBank/DDBJ databases">
        <title>Single cell metagenomics reveals metabolic interactions within the superorganism composed of flagellate Streblomastix strix and complex community of Bacteroidetes bacteria on its surface.</title>
        <authorList>
            <person name="Treitli S.C."/>
            <person name="Kolisko M."/>
            <person name="Husnik F."/>
            <person name="Keeling P."/>
            <person name="Hampl V."/>
        </authorList>
    </citation>
    <scope>NUCLEOTIDE SEQUENCE [LARGE SCALE GENOMIC DNA]</scope>
    <source>
        <strain evidence="2">ST1C</strain>
    </source>
</reference>
<comment type="caution">
    <text evidence="2">The sequence shown here is derived from an EMBL/GenBank/DDBJ whole genome shotgun (WGS) entry which is preliminary data.</text>
</comment>
<gene>
    <name evidence="2" type="ORF">EZS28_011243</name>
</gene>